<proteinExistence type="predicted"/>
<dbReference type="RefSeq" id="WP_138926870.1">
    <property type="nucleotide sequence ID" value="NZ_CP034412.1"/>
</dbReference>
<protein>
    <submittedName>
        <fullName evidence="3">Glycosyltransferase family 9 protein</fullName>
    </submittedName>
</protein>
<reference evidence="3 4" key="1">
    <citation type="submission" date="2018-12" db="EMBL/GenBank/DDBJ databases">
        <title>Complete Genome Sequence of Glutamicibacter creatinolyticus strain LGCM259,isolated from an abscess of a 12-year-old mare in Italy.</title>
        <authorList>
            <person name="Santos R.G."/>
            <person name="Silva A.L."/>
            <person name="Seyffert N."/>
            <person name="Castro T.L.P."/>
            <person name="Attili A.R."/>
            <person name="Rifici C."/>
            <person name="Mazzullo G."/>
            <person name="Brenig B."/>
            <person name="Venanzi F."/>
            <person name="Azevedo V."/>
        </authorList>
    </citation>
    <scope>NUCLEOTIDE SEQUENCE [LARGE SCALE GENOMIC DNA]</scope>
    <source>
        <strain evidence="3 4">LGCM 259</strain>
    </source>
</reference>
<dbReference type="EMBL" id="CP034412">
    <property type="protein sequence ID" value="QCY48250.1"/>
    <property type="molecule type" value="Genomic_DNA"/>
</dbReference>
<evidence type="ECO:0000313" key="4">
    <source>
        <dbReference type="Proteomes" id="UP000307000"/>
    </source>
</evidence>
<organism evidence="3 4">
    <name type="scientific">Glutamicibacter creatinolyticus</name>
    <dbReference type="NCBI Taxonomy" id="162496"/>
    <lineage>
        <taxon>Bacteria</taxon>
        <taxon>Bacillati</taxon>
        <taxon>Actinomycetota</taxon>
        <taxon>Actinomycetes</taxon>
        <taxon>Micrococcales</taxon>
        <taxon>Micrococcaceae</taxon>
        <taxon>Glutamicibacter</taxon>
    </lineage>
</organism>
<dbReference type="SUPFAM" id="SSF53756">
    <property type="entry name" value="UDP-Glycosyltransferase/glycogen phosphorylase"/>
    <property type="match status" value="1"/>
</dbReference>
<dbReference type="GO" id="GO:0008713">
    <property type="term" value="F:ADP-heptose-lipopolysaccharide heptosyltransferase activity"/>
    <property type="evidence" value="ECO:0007669"/>
    <property type="project" value="TreeGrafter"/>
</dbReference>
<dbReference type="InterPro" id="IPR002201">
    <property type="entry name" value="Glyco_trans_9"/>
</dbReference>
<evidence type="ECO:0000256" key="1">
    <source>
        <dbReference type="ARBA" id="ARBA00022676"/>
    </source>
</evidence>
<keyword evidence="1" id="KW-0328">Glycosyltransferase</keyword>
<evidence type="ECO:0000313" key="3">
    <source>
        <dbReference type="EMBL" id="QCY48250.1"/>
    </source>
</evidence>
<dbReference type="AlphaFoldDB" id="A0A5B7WYC3"/>
<dbReference type="Gene3D" id="3.40.50.2000">
    <property type="entry name" value="Glycogen Phosphorylase B"/>
    <property type="match status" value="2"/>
</dbReference>
<dbReference type="KEGG" id="gcr:GcLGCM259_2543"/>
<dbReference type="PANTHER" id="PTHR30160:SF1">
    <property type="entry name" value="LIPOPOLYSACCHARIDE 1,2-N-ACETYLGLUCOSAMINETRANSFERASE-RELATED"/>
    <property type="match status" value="1"/>
</dbReference>
<dbReference type="GO" id="GO:0009244">
    <property type="term" value="P:lipopolysaccharide core region biosynthetic process"/>
    <property type="evidence" value="ECO:0007669"/>
    <property type="project" value="TreeGrafter"/>
</dbReference>
<dbReference type="Proteomes" id="UP000307000">
    <property type="component" value="Chromosome"/>
</dbReference>
<dbReference type="GO" id="GO:0005829">
    <property type="term" value="C:cytosol"/>
    <property type="evidence" value="ECO:0007669"/>
    <property type="project" value="TreeGrafter"/>
</dbReference>
<dbReference type="Pfam" id="PF01075">
    <property type="entry name" value="Glyco_transf_9"/>
    <property type="match status" value="1"/>
</dbReference>
<name>A0A5B7WYC3_9MICC</name>
<gene>
    <name evidence="3" type="ORF">GcLGCM259_2543</name>
</gene>
<dbReference type="PANTHER" id="PTHR30160">
    <property type="entry name" value="TETRAACYLDISACCHARIDE 4'-KINASE-RELATED"/>
    <property type="match status" value="1"/>
</dbReference>
<accession>A0A5B7WYC3</accession>
<evidence type="ECO:0000256" key="2">
    <source>
        <dbReference type="ARBA" id="ARBA00022679"/>
    </source>
</evidence>
<keyword evidence="4" id="KW-1185">Reference proteome</keyword>
<sequence>MNETAVGPVAPPFESIGSIAVLRGGGLGDLLFAMPAIHALAAAYPQARITLLGTPLHAELLAGRPGPVDEVAVLPFAEGVRPGGSGDAAADAQQVQDFLARMREREFDLAVQVHGGGRFSNPFLLELGAKHTVGTRTEDAAELERTIPYHYYQHEVLRALEVAGMAGATTTALSPRIEVTEHDRDEARTALEALARSLPDAAGRRAPRLAIHPGASDARRQWPVESFAALATRAVTDGYQVLLVGAGAEAELCRRIWEQVPAEQREAVHVLAGKLSLPGLVGVLESADVMLGNDSGPRHLAQAVGTPTVGIFWAGNMIMAAPLERSRHRVHLGWVTHCPECGIDVTQVGWNAPRCDHTFPLTAAVSVDEVYANITDLTASGELLSAGRQLQSATE</sequence>
<dbReference type="CDD" id="cd03789">
    <property type="entry name" value="GT9_LPS_heptosyltransferase"/>
    <property type="match status" value="1"/>
</dbReference>
<dbReference type="InterPro" id="IPR051199">
    <property type="entry name" value="LPS_LOS_Heptosyltrfase"/>
</dbReference>
<keyword evidence="2 3" id="KW-0808">Transferase</keyword>